<dbReference type="RefSeq" id="WP_267645256.1">
    <property type="nucleotide sequence ID" value="NZ_JANHGR010000001.1"/>
</dbReference>
<evidence type="ECO:0000256" key="1">
    <source>
        <dbReference type="SAM" id="MobiDB-lite"/>
    </source>
</evidence>
<feature type="compositionally biased region" description="Polar residues" evidence="1">
    <location>
        <begin position="69"/>
        <end position="79"/>
    </location>
</feature>
<feature type="region of interest" description="Disordered" evidence="1">
    <location>
        <begin position="1"/>
        <end position="30"/>
    </location>
</feature>
<protein>
    <submittedName>
        <fullName evidence="2">Uncharacterized protein</fullName>
    </submittedName>
</protein>
<evidence type="ECO:0000313" key="3">
    <source>
        <dbReference type="Proteomes" id="UP001597139"/>
    </source>
</evidence>
<dbReference type="AlphaFoldDB" id="A0ABD6BMP3"/>
<name>A0ABD6BMP3_9EURY</name>
<dbReference type="EMBL" id="JBHUCZ010000001">
    <property type="protein sequence ID" value="MFD1566015.1"/>
    <property type="molecule type" value="Genomic_DNA"/>
</dbReference>
<reference evidence="2 3" key="1">
    <citation type="journal article" date="2019" name="Int. J. Syst. Evol. Microbiol.">
        <title>The Global Catalogue of Microorganisms (GCM) 10K type strain sequencing project: providing services to taxonomists for standard genome sequencing and annotation.</title>
        <authorList>
            <consortium name="The Broad Institute Genomics Platform"/>
            <consortium name="The Broad Institute Genome Sequencing Center for Infectious Disease"/>
            <person name="Wu L."/>
            <person name="Ma J."/>
        </authorList>
    </citation>
    <scope>NUCLEOTIDE SEQUENCE [LARGE SCALE GENOMIC DNA]</scope>
    <source>
        <strain evidence="2 3">CGMCC 1.12859</strain>
    </source>
</reference>
<gene>
    <name evidence="2" type="ORF">ACFSAU_00765</name>
</gene>
<dbReference type="Proteomes" id="UP001597139">
    <property type="component" value="Unassembled WGS sequence"/>
</dbReference>
<feature type="region of interest" description="Disordered" evidence="1">
    <location>
        <begin position="54"/>
        <end position="79"/>
    </location>
</feature>
<accession>A0ABD6BMP3</accession>
<evidence type="ECO:0000313" key="2">
    <source>
        <dbReference type="EMBL" id="MFD1566015.1"/>
    </source>
</evidence>
<sequence length="178" mass="19082">MVGIQGGSGGAGFDYVQDPSPQDPEEGEEWYDTGSDRAFVFDGANWIEQTIGDHGQLSGIGTHDHHSPPTGTQPSAGSTAAWSNWGQLIGQHVYGPVDKVEYRMQNGFGSQTVNFSVTAIDGTTWSDSLSDSSGTWQYGTFDIGGAYIVEMSYGGGDQYSSETMRWKPLSFAGHSHSI</sequence>
<feature type="compositionally biased region" description="Gly residues" evidence="1">
    <location>
        <begin position="1"/>
        <end position="12"/>
    </location>
</feature>
<keyword evidence="3" id="KW-1185">Reference proteome</keyword>
<organism evidence="2 3">
    <name type="scientific">Halolamina litorea</name>
    <dbReference type="NCBI Taxonomy" id="1515593"/>
    <lineage>
        <taxon>Archaea</taxon>
        <taxon>Methanobacteriati</taxon>
        <taxon>Methanobacteriota</taxon>
        <taxon>Stenosarchaea group</taxon>
        <taxon>Halobacteria</taxon>
        <taxon>Halobacteriales</taxon>
        <taxon>Haloferacaceae</taxon>
    </lineage>
</organism>
<proteinExistence type="predicted"/>
<comment type="caution">
    <text evidence="2">The sequence shown here is derived from an EMBL/GenBank/DDBJ whole genome shotgun (WGS) entry which is preliminary data.</text>
</comment>